<name>V9QKV7_OSHV1</name>
<feature type="region of interest" description="Disordered" evidence="1">
    <location>
        <begin position="496"/>
        <end position="515"/>
    </location>
</feature>
<feature type="region of interest" description="Disordered" evidence="1">
    <location>
        <begin position="117"/>
        <end position="188"/>
    </location>
</feature>
<accession>V9QKV7</accession>
<feature type="compositionally biased region" description="Basic and acidic residues" evidence="1">
    <location>
        <begin position="370"/>
        <end position="380"/>
    </location>
</feature>
<feature type="compositionally biased region" description="Basic and acidic residues" evidence="1">
    <location>
        <begin position="428"/>
        <end position="438"/>
    </location>
</feature>
<feature type="compositionally biased region" description="Acidic residues" evidence="1">
    <location>
        <begin position="502"/>
        <end position="515"/>
    </location>
</feature>
<proteinExistence type="predicted"/>
<organismHost>
    <name type="scientific">Magallana gigas</name>
    <name type="common">Pacific oyster</name>
    <name type="synonym">Crassostrea gigas</name>
    <dbReference type="NCBI Taxonomy" id="29159"/>
</organismHost>
<sequence>MADKETMKNAIVADLTRIVIWKNMHKNSTDQSEKILLQAINLKSILHRSITGVLDSKNDYEGPAFLELKKLMSYLFAEKPGTGEKKEKDAETDALLHIAQYLRGSEWKKLTVDPANDNILPSQVKENPKKQPAKRKRSTSRPANEKPSAPENKQQEKGDIPDEDKQEQPVKKIRKNSTSAVDGKRKSQAERLAHIKELIEEGDNSKAIAQSHVYLGIKPDELKKLFLVKANTCSICHKPSKKLLNKGCCLFSVNICKKCIGDYMENLHSYMVAKKMGIKPIHCWACSTVQKYEDFIEDDNMFYKRFWYFLLVNGKIALPQTNKDKLRPVVDWLLACDKIDEEDKDKIRLYLPKSAAARKKARSTSTVIEKNVESETKQEETETITPKPAEDETPPMKEEVIEMKPPTPPEPVIKEEDEKVSEEPEIPPIKEIEDKVEPMVEDTPEEDKVAESMADFEPIDFSTMLDEDEKPQVNYYGSPIGHVSDDDDEIKEVAGGNAVQEADTESMDDFMDYFN</sequence>
<evidence type="ECO:0000313" key="2">
    <source>
        <dbReference type="EMBL" id="AHC31158.1"/>
    </source>
</evidence>
<evidence type="ECO:0000256" key="1">
    <source>
        <dbReference type="SAM" id="MobiDB-lite"/>
    </source>
</evidence>
<organismHost>
    <name type="scientific">Pecten maximus</name>
    <name type="common">King scallop</name>
    <name type="synonym">Pilgrim's clam</name>
    <dbReference type="NCBI Taxonomy" id="6579"/>
</organismHost>
<reference evidence="2" key="1">
    <citation type="journal article" date="2013" name="Virus Res.">
        <title>Genome exploration of six variants of the Ostreid Herpesvirus 1 and characterization of large deletion in OsHV-1?Var specimens.</title>
        <authorList>
            <person name="Martenot C."/>
            <person name="Travaille E."/>
            <person name="Lethuillier O."/>
            <person name="Lelong C."/>
            <person name="Houssin M."/>
        </authorList>
    </citation>
    <scope>NUCLEOTIDE SEQUENCE</scope>
    <source>
        <strain evidence="2">001-ORF53</strain>
    </source>
</reference>
<feature type="compositionally biased region" description="Basic and acidic residues" evidence="1">
    <location>
        <begin position="388"/>
        <end position="402"/>
    </location>
</feature>
<protein>
    <submittedName>
        <fullName evidence="2">Uncharacterized protein</fullName>
    </submittedName>
</protein>
<organism evidence="2">
    <name type="scientific">Ostreid herpesvirus 1</name>
    <name type="common">OsHV-1</name>
    <name type="synonym">Pacific oyster herpesvirus</name>
    <dbReference type="NCBI Taxonomy" id="261939"/>
    <lineage>
        <taxon>Viruses</taxon>
        <taxon>Duplodnaviria</taxon>
        <taxon>Heunggongvirae</taxon>
        <taxon>Peploviricota</taxon>
        <taxon>Herviviricetes</taxon>
        <taxon>Herpesvirales</taxon>
        <taxon>Malacoherpesviridae</taxon>
        <taxon>Ostreavirus</taxon>
        <taxon>Ostreavirus ostreidmalaco1</taxon>
    </lineage>
</organism>
<dbReference type="EMBL" id="KF517136">
    <property type="protein sequence ID" value="AHC31158.1"/>
    <property type="molecule type" value="Genomic_DNA"/>
</dbReference>
<feature type="region of interest" description="Disordered" evidence="1">
    <location>
        <begin position="362"/>
        <end position="452"/>
    </location>
</feature>